<dbReference type="GO" id="GO:0046872">
    <property type="term" value="F:metal ion binding"/>
    <property type="evidence" value="ECO:0007669"/>
    <property type="project" value="UniProtKB-KW"/>
</dbReference>
<comment type="caution">
    <text evidence="5">The sequence shown here is derived from an EMBL/GenBank/DDBJ whole genome shotgun (WGS) entry which is preliminary data.</text>
</comment>
<dbReference type="Gene3D" id="3.30.420.10">
    <property type="entry name" value="Ribonuclease H-like superfamily/Ribonuclease H"/>
    <property type="match status" value="1"/>
</dbReference>
<dbReference type="GO" id="GO:0016787">
    <property type="term" value="F:hydrolase activity"/>
    <property type="evidence" value="ECO:0007669"/>
    <property type="project" value="UniProtKB-KW"/>
</dbReference>
<feature type="non-terminal residue" evidence="5">
    <location>
        <position position="1306"/>
    </location>
</feature>
<evidence type="ECO:0000256" key="1">
    <source>
        <dbReference type="ARBA" id="ARBA00022723"/>
    </source>
</evidence>
<dbReference type="GO" id="GO:0003676">
    <property type="term" value="F:nucleic acid binding"/>
    <property type="evidence" value="ECO:0007669"/>
    <property type="project" value="InterPro"/>
</dbReference>
<proteinExistence type="predicted"/>
<organism evidence="5">
    <name type="scientific">Tanacetum cinerariifolium</name>
    <name type="common">Dalmatian daisy</name>
    <name type="synonym">Chrysanthemum cinerariifolium</name>
    <dbReference type="NCBI Taxonomy" id="118510"/>
    <lineage>
        <taxon>Eukaryota</taxon>
        <taxon>Viridiplantae</taxon>
        <taxon>Streptophyta</taxon>
        <taxon>Embryophyta</taxon>
        <taxon>Tracheophyta</taxon>
        <taxon>Spermatophyta</taxon>
        <taxon>Magnoliopsida</taxon>
        <taxon>eudicotyledons</taxon>
        <taxon>Gunneridae</taxon>
        <taxon>Pentapetalae</taxon>
        <taxon>asterids</taxon>
        <taxon>campanulids</taxon>
        <taxon>Asterales</taxon>
        <taxon>Asteraceae</taxon>
        <taxon>Asteroideae</taxon>
        <taxon>Anthemideae</taxon>
        <taxon>Anthemidinae</taxon>
        <taxon>Tanacetum</taxon>
    </lineage>
</organism>
<evidence type="ECO:0000256" key="2">
    <source>
        <dbReference type="ARBA" id="ARBA00022801"/>
    </source>
</evidence>
<dbReference type="SUPFAM" id="SSF53098">
    <property type="entry name" value="Ribonuclease H-like"/>
    <property type="match status" value="1"/>
</dbReference>
<dbReference type="Pfam" id="PF07727">
    <property type="entry name" value="RVT_2"/>
    <property type="match status" value="1"/>
</dbReference>
<evidence type="ECO:0000256" key="3">
    <source>
        <dbReference type="SAM" id="MobiDB-lite"/>
    </source>
</evidence>
<dbReference type="PANTHER" id="PTHR42648">
    <property type="entry name" value="TRANSPOSASE, PUTATIVE-RELATED"/>
    <property type="match status" value="1"/>
</dbReference>
<protein>
    <recommendedName>
        <fullName evidence="4">Reverse transcriptase Ty1/copia-type domain-containing protein</fullName>
    </recommendedName>
</protein>
<dbReference type="InterPro" id="IPR039537">
    <property type="entry name" value="Retrotran_Ty1/copia-like"/>
</dbReference>
<accession>A0A6L2LWX7</accession>
<dbReference type="PANTHER" id="PTHR42648:SF28">
    <property type="entry name" value="TRANSPOSON-ENCODED PROTEIN WITH RIBONUCLEASE H-LIKE AND RETROVIRUS ZINC FINGER-LIKE DOMAINS"/>
    <property type="match status" value="1"/>
</dbReference>
<feature type="compositionally biased region" description="Basic and acidic residues" evidence="3">
    <location>
        <begin position="12"/>
        <end position="30"/>
    </location>
</feature>
<keyword evidence="2" id="KW-0378">Hydrolase</keyword>
<evidence type="ECO:0000313" key="5">
    <source>
        <dbReference type="EMBL" id="GEU64824.1"/>
    </source>
</evidence>
<keyword evidence="1" id="KW-0479">Metal-binding</keyword>
<feature type="compositionally biased region" description="Acidic residues" evidence="3">
    <location>
        <begin position="1"/>
        <end position="11"/>
    </location>
</feature>
<sequence length="1306" mass="147443">MLSLSQDEDDLDRVIPDLRKRDRKEDEDPSARSNQGKSKKSSGKDSEPSKTSSASKETSKGDTPPKSFKSGKYASAKKSVKEATHKKGDYDTWAMKMEHYLEHTDYHIWEFIQKENGHVQVSTDTNGQIRVLPPKTAEEILAKERERKARTTLLMAIPEDHLAKFHKMTDVKEMFQSLLSQLETHGTGVSTEDANQKFFRSLPSSWSQVSLIIRTKLGLNALSFDDLYKNIRVFESDVKGSTASSSRTQKLAFVSSNSTNSTNKVSTAYGVSTSSGHNSQKEGSSSYTDDLMYSFFTNRSSGPQLDHEDLEQVDEFDLEEMDLKWQVAMISTRLKKFYKKTRRKLHFDAKELVGFDKTKVDNSGSDTEVTSCLKVCEESCVKLKKLYDEQREQLGVASIEIQAYTLALKKMSAKDKSGLAYGTQIHEGLLSYENEVLQRNYMPPKSNFGINKLKFTYGPKQSKVWFDALIIEEYESDSDDEYVFKGLVEQEKPSCVCINTVKHVKNPRQTVKDQDTRSQNPKVHKRNWSSLMTKRLGLGYDYTRKACFVCGSFSHRIRDCDFHKKRMAKQVILNKSKNKDNLHQTLKGKGIIDSGCSRHMTGNKAYLIEYQDFNGGPIAFGGSKGQITGKDTECLVLSPDFKFPDENQVLLRVPRQNNMYSFNLENIVPSGGLACLIANATVDESNKWHRRDIIEFYASKGIKREYSNARTLQQNGFAERKNMTLIEAARTMLADSFLPNTFWAGAVSTAYYVLNRPVTAENKANKTAGPKEPNNSAGAARASSTNYVNTTSTTANTASISFNTASTPVNIASSLRNVCANQDDSQIPSLEDIYKVLNDEIFTSASYDDEGAVADFINLESIVNVSPIPQSRIHFIHPTTQILEDQNSAVQTRCKVNKSLRAHAFIKPKKISQALEDESWVDAMQEELLQFKTHKVWILVDLPFRKNGHRQEEGIDYDEVFSPVARLEAIRIFLAFASYIGFIVYQMDVKSAFLYGKIDEEVYVSQPSGFIDPKFPNAKWIQKRNHRQDSSYKEGQEGYHDKYVAEILKKIDFISVKTASTPIENKKPLVKDAEATDVEVTPKTSHLHAVKRIFRYIKGQPKLVLWYSRESAFDLEAYSDSDYAGANLDRKSITGGDFNKFDDLVGEGIDYAVNEGRSTDKIKVLNPVKKEKLRWVKESSLNVGFITTQQMVISSPCLIDIKNWLVQKQTAFGKDFSNSLMADSLPKTIWLSMQNVIAMKHCLFQSKRLLVNPIQIGKFLLEDGKVLTLSRKSSLSASCITPDQPCGALDWCCEGLYCDGFFDGRC</sequence>
<dbReference type="InterPro" id="IPR036397">
    <property type="entry name" value="RNaseH_sf"/>
</dbReference>
<evidence type="ECO:0000259" key="4">
    <source>
        <dbReference type="Pfam" id="PF07727"/>
    </source>
</evidence>
<feature type="domain" description="Reverse transcriptase Ty1/copia-type" evidence="4">
    <location>
        <begin position="947"/>
        <end position="1014"/>
    </location>
</feature>
<feature type="region of interest" description="Disordered" evidence="3">
    <location>
        <begin position="1"/>
        <end position="85"/>
    </location>
</feature>
<dbReference type="InterPro" id="IPR013103">
    <property type="entry name" value="RVT_2"/>
</dbReference>
<gene>
    <name evidence="5" type="ORF">Tci_036802</name>
</gene>
<dbReference type="EMBL" id="BKCJ010005086">
    <property type="protein sequence ID" value="GEU64824.1"/>
    <property type="molecule type" value="Genomic_DNA"/>
</dbReference>
<reference evidence="5" key="1">
    <citation type="journal article" date="2019" name="Sci. Rep.">
        <title>Draft genome of Tanacetum cinerariifolium, the natural source of mosquito coil.</title>
        <authorList>
            <person name="Yamashiro T."/>
            <person name="Shiraishi A."/>
            <person name="Satake H."/>
            <person name="Nakayama K."/>
        </authorList>
    </citation>
    <scope>NUCLEOTIDE SEQUENCE</scope>
</reference>
<feature type="region of interest" description="Disordered" evidence="3">
    <location>
        <begin position="763"/>
        <end position="786"/>
    </location>
</feature>
<dbReference type="InterPro" id="IPR012337">
    <property type="entry name" value="RNaseH-like_sf"/>
</dbReference>
<name>A0A6L2LWX7_TANCI</name>